<dbReference type="InterPro" id="IPR006710">
    <property type="entry name" value="Glyco_hydro_43"/>
</dbReference>
<evidence type="ECO:0008006" key="11">
    <source>
        <dbReference type="Google" id="ProtNLM"/>
    </source>
</evidence>
<dbReference type="PANTHER" id="PTHR43772">
    <property type="entry name" value="ENDO-1,4-BETA-XYLANASE"/>
    <property type="match status" value="1"/>
</dbReference>
<dbReference type="PANTHER" id="PTHR43772:SF2">
    <property type="entry name" value="PUTATIVE (AFU_ORTHOLOGUE AFUA_2G04480)-RELATED"/>
    <property type="match status" value="1"/>
</dbReference>
<feature type="region of interest" description="Disordered" evidence="7">
    <location>
        <begin position="375"/>
        <end position="408"/>
    </location>
</feature>
<keyword evidence="8" id="KW-0732">Signal</keyword>
<evidence type="ECO:0000313" key="10">
    <source>
        <dbReference type="Proteomes" id="UP000741013"/>
    </source>
</evidence>
<comment type="similarity">
    <text evidence="1 6">Belongs to the glycosyl hydrolase 43 family.</text>
</comment>
<evidence type="ECO:0000256" key="1">
    <source>
        <dbReference type="ARBA" id="ARBA00009865"/>
    </source>
</evidence>
<dbReference type="EMBL" id="JAGGMS010000001">
    <property type="protein sequence ID" value="MBP2186666.1"/>
    <property type="molecule type" value="Genomic_DNA"/>
</dbReference>
<dbReference type="Proteomes" id="UP000741013">
    <property type="component" value="Unassembled WGS sequence"/>
</dbReference>
<gene>
    <name evidence="9" type="ORF">JOM49_008192</name>
</gene>
<keyword evidence="3 6" id="KW-0378">Hydrolase</keyword>
<evidence type="ECO:0000256" key="2">
    <source>
        <dbReference type="ARBA" id="ARBA00022651"/>
    </source>
</evidence>
<reference evidence="9 10" key="1">
    <citation type="submission" date="2021-03" db="EMBL/GenBank/DDBJ databases">
        <title>Sequencing the genomes of 1000 actinobacteria strains.</title>
        <authorList>
            <person name="Klenk H.-P."/>
        </authorList>
    </citation>
    <scope>NUCLEOTIDE SEQUENCE [LARGE SCALE GENOMIC DNA]</scope>
    <source>
        <strain evidence="9 10">DSM 45510</strain>
    </source>
</reference>
<feature type="chain" id="PRO_5045205896" description="Glycosyl hydrolases family 43" evidence="8">
    <location>
        <begin position="23"/>
        <end position="539"/>
    </location>
</feature>
<comment type="caution">
    <text evidence="9">The sequence shown here is derived from an EMBL/GenBank/DDBJ whole genome shotgun (WGS) entry which is preliminary data.</text>
</comment>
<feature type="signal peptide" evidence="8">
    <location>
        <begin position="1"/>
        <end position="22"/>
    </location>
</feature>
<accession>A0ABS4Q4Q9</accession>
<dbReference type="Gene3D" id="2.115.10.20">
    <property type="entry name" value="Glycosyl hydrolase domain, family 43"/>
    <property type="match status" value="1"/>
</dbReference>
<protein>
    <recommendedName>
        <fullName evidence="11">Glycosyl hydrolases family 43</fullName>
    </recommendedName>
</protein>
<evidence type="ECO:0000256" key="4">
    <source>
        <dbReference type="ARBA" id="ARBA00023277"/>
    </source>
</evidence>
<dbReference type="SUPFAM" id="SSF75005">
    <property type="entry name" value="Arabinanase/levansucrase/invertase"/>
    <property type="match status" value="1"/>
</dbReference>
<evidence type="ECO:0000256" key="8">
    <source>
        <dbReference type="SAM" id="SignalP"/>
    </source>
</evidence>
<keyword evidence="10" id="KW-1185">Reference proteome</keyword>
<dbReference type="CDD" id="cd08991">
    <property type="entry name" value="GH43_HoAraf43-like"/>
    <property type="match status" value="1"/>
</dbReference>
<keyword evidence="5 6" id="KW-0326">Glycosidase</keyword>
<evidence type="ECO:0000256" key="7">
    <source>
        <dbReference type="SAM" id="MobiDB-lite"/>
    </source>
</evidence>
<sequence>MRKSVLFLVGLLLLAGAVPAGATSAPTYFNSATTPGADPFVHFDRASGYYYAYSTEGADPGYHFGIYRSPDLATWEHLPGGALKAGEAGTWAHDWFWAPELYHNERTGLYYLFYSGRMNQNVAEHFKYADFEEPSKVGVAVADSPAGPFRDVAPGPLDYHPFDPDYHDVNLIMDAAQKKPPATLAEGQTAPLGTYLPFIDPNVFFDADGRIYLYFSRNAYRNWVWDTDLGKYVEESNIYAVELTSDWWHDPSGTTKPAIAPSYRDTNLDPADPPGTRKDGWTPILNYGSDKQSWENAHVDDYAKTGGQKKDRRWAEGSTTVRTTDEHGKPVYRLTYSANNYENEHYGVGYATADSPLGPFRKSPANPVLSQDPAQGVYSTGHGSIVGSPDGSEDFYVHHGRPSTADSRRVYSSRMRVDGALAIDLTTADQPLPSGVGPLHLRSSERLLRLRPGVPGGTDVTVRSAPGAAFDLTNPLNRLHARLVPASAGTVEVSGGRVTVTMPRNGAGLLEIGYQRLRADGSYTEVPHGKALIPVLSRS</sequence>
<dbReference type="Pfam" id="PF04616">
    <property type="entry name" value="Glyco_hydro_43"/>
    <property type="match status" value="2"/>
</dbReference>
<evidence type="ECO:0000256" key="5">
    <source>
        <dbReference type="ARBA" id="ARBA00023295"/>
    </source>
</evidence>
<evidence type="ECO:0000313" key="9">
    <source>
        <dbReference type="EMBL" id="MBP2186666.1"/>
    </source>
</evidence>
<dbReference type="RefSeq" id="WP_209669905.1">
    <property type="nucleotide sequence ID" value="NZ_JAGGMS010000001.1"/>
</dbReference>
<organism evidence="9 10">
    <name type="scientific">Amycolatopsis magusensis</name>
    <dbReference type="NCBI Taxonomy" id="882444"/>
    <lineage>
        <taxon>Bacteria</taxon>
        <taxon>Bacillati</taxon>
        <taxon>Actinomycetota</taxon>
        <taxon>Actinomycetes</taxon>
        <taxon>Pseudonocardiales</taxon>
        <taxon>Pseudonocardiaceae</taxon>
        <taxon>Amycolatopsis</taxon>
    </lineage>
</organism>
<keyword evidence="2" id="KW-0858">Xylan degradation</keyword>
<keyword evidence="2" id="KW-0624">Polysaccharide degradation</keyword>
<name>A0ABS4Q4Q9_9PSEU</name>
<evidence type="ECO:0000256" key="6">
    <source>
        <dbReference type="RuleBase" id="RU361187"/>
    </source>
</evidence>
<dbReference type="InterPro" id="IPR052176">
    <property type="entry name" value="Glycosyl_Hydrlase_43_Enz"/>
</dbReference>
<dbReference type="InterPro" id="IPR023296">
    <property type="entry name" value="Glyco_hydro_beta-prop_sf"/>
</dbReference>
<proteinExistence type="inferred from homology"/>
<keyword evidence="4" id="KW-0119">Carbohydrate metabolism</keyword>
<evidence type="ECO:0000256" key="3">
    <source>
        <dbReference type="ARBA" id="ARBA00022801"/>
    </source>
</evidence>